<comment type="caution">
    <text evidence="2">The sequence shown here is derived from an EMBL/GenBank/DDBJ whole genome shotgun (WGS) entry which is preliminary data.</text>
</comment>
<gene>
    <name evidence="2" type="ORF">GGI25_006147</name>
</gene>
<sequence length="243" mass="27798">MDKSNKGSEPNASQSPQSNNSNENDETPPPTSPQVNAEITLKQVYGMLCWLQTDPQNGQQWRSQRLQACVRAIHECRHLTGASAPGLLKKMEEIEKKVCDMADQYGGAENVPQDTRLFDNGPLFVIVNHAMSGENTADQPRTGHGLRATGAARRPREPHRMDLLVERARRLSKEEICQMRDEIVIRRQIAIRDARLLADWMAVRRRELKMQEMRLRQLIRDQLSSGTEGLRQFEEYLRQLQGD</sequence>
<feature type="region of interest" description="Disordered" evidence="1">
    <location>
        <begin position="134"/>
        <end position="155"/>
    </location>
</feature>
<evidence type="ECO:0000313" key="3">
    <source>
        <dbReference type="Proteomes" id="UP001151518"/>
    </source>
</evidence>
<name>A0A9W8KVG3_9FUNG</name>
<dbReference type="AlphaFoldDB" id="A0A9W8KVG3"/>
<proteinExistence type="predicted"/>
<evidence type="ECO:0000313" key="2">
    <source>
        <dbReference type="EMBL" id="KAJ2669433.1"/>
    </source>
</evidence>
<dbReference type="Proteomes" id="UP001151518">
    <property type="component" value="Unassembled WGS sequence"/>
</dbReference>
<protein>
    <submittedName>
        <fullName evidence="2">Uncharacterized protein</fullName>
    </submittedName>
</protein>
<dbReference type="OrthoDB" id="5569069at2759"/>
<dbReference type="EMBL" id="JANBTW010000151">
    <property type="protein sequence ID" value="KAJ2669433.1"/>
    <property type="molecule type" value="Genomic_DNA"/>
</dbReference>
<organism evidence="2 3">
    <name type="scientific">Coemansia spiralis</name>
    <dbReference type="NCBI Taxonomy" id="417178"/>
    <lineage>
        <taxon>Eukaryota</taxon>
        <taxon>Fungi</taxon>
        <taxon>Fungi incertae sedis</taxon>
        <taxon>Zoopagomycota</taxon>
        <taxon>Kickxellomycotina</taxon>
        <taxon>Kickxellomycetes</taxon>
        <taxon>Kickxellales</taxon>
        <taxon>Kickxellaceae</taxon>
        <taxon>Coemansia</taxon>
    </lineage>
</organism>
<reference evidence="2" key="1">
    <citation type="submission" date="2022-07" db="EMBL/GenBank/DDBJ databases">
        <title>Phylogenomic reconstructions and comparative analyses of Kickxellomycotina fungi.</title>
        <authorList>
            <person name="Reynolds N.K."/>
            <person name="Stajich J.E."/>
            <person name="Barry K."/>
            <person name="Grigoriev I.V."/>
            <person name="Crous P."/>
            <person name="Smith M.E."/>
        </authorList>
    </citation>
    <scope>NUCLEOTIDE SEQUENCE</scope>
    <source>
        <strain evidence="2">NRRL 3115</strain>
    </source>
</reference>
<feature type="compositionally biased region" description="Low complexity" evidence="1">
    <location>
        <begin position="8"/>
        <end position="22"/>
    </location>
</feature>
<feature type="region of interest" description="Disordered" evidence="1">
    <location>
        <begin position="1"/>
        <end position="34"/>
    </location>
</feature>
<accession>A0A9W8KVG3</accession>
<evidence type="ECO:0000256" key="1">
    <source>
        <dbReference type="SAM" id="MobiDB-lite"/>
    </source>
</evidence>